<dbReference type="OrthoDB" id="9777271at2"/>
<dbReference type="SMART" id="SM00880">
    <property type="entry name" value="CHAD"/>
    <property type="match status" value="1"/>
</dbReference>
<dbReference type="PROSITE" id="PS51708">
    <property type="entry name" value="CHAD"/>
    <property type="match status" value="1"/>
</dbReference>
<sequence>MQENSSSAARTSPLVQAMDQLACRFEETDRELVSVRADGVHRHRTVVRRIRSLLAAYGRLLEVPGSTALPGELQAWATSLGVARDAEVRAEQLAEALSRDGGEATSAARALVESRRASSDAASRRLREVHDLERTTRMRALLDEFVLALRAEEEADAPPRSIRKRISSEAERTVKRAAGVDGSLGSYHRLRKAARRLRHAVEAVTDDPPGLFGARIRRLGRRAHRIQRLLGDHRDAVLLADELEREAGLAQHREQDATDLEAAAERARANATEILAGLERACRRLAQAARDLD</sequence>
<evidence type="ECO:0000313" key="3">
    <source>
        <dbReference type="EMBL" id="SDG73832.1"/>
    </source>
</evidence>
<reference evidence="3 4" key="1">
    <citation type="submission" date="2016-10" db="EMBL/GenBank/DDBJ databases">
        <authorList>
            <person name="de Groot N.N."/>
        </authorList>
    </citation>
    <scope>NUCLEOTIDE SEQUENCE [LARGE SCALE GENOMIC DNA]</scope>
    <source>
        <strain evidence="3 4">DSM 23142</strain>
    </source>
</reference>
<keyword evidence="1" id="KW-0175">Coiled coil</keyword>
<dbReference type="InterPro" id="IPR038186">
    <property type="entry name" value="CHAD_dom_sf"/>
</dbReference>
<dbReference type="PANTHER" id="PTHR39339:SF1">
    <property type="entry name" value="CHAD DOMAIN-CONTAINING PROTEIN"/>
    <property type="match status" value="1"/>
</dbReference>
<dbReference type="EMBL" id="LT629692">
    <property type="protein sequence ID" value="SDG73832.1"/>
    <property type="molecule type" value="Genomic_DNA"/>
</dbReference>
<name>A0A1G7WPJ0_9MICO</name>
<dbReference type="RefSeq" id="WP_157681768.1">
    <property type="nucleotide sequence ID" value="NZ_LT629692.1"/>
</dbReference>
<dbReference type="Proteomes" id="UP000199009">
    <property type="component" value="Chromosome I"/>
</dbReference>
<evidence type="ECO:0000313" key="4">
    <source>
        <dbReference type="Proteomes" id="UP000199009"/>
    </source>
</evidence>
<feature type="coiled-coil region" evidence="1">
    <location>
        <begin position="226"/>
        <end position="270"/>
    </location>
</feature>
<dbReference type="AlphaFoldDB" id="A0A1G7WPJ0"/>
<dbReference type="InterPro" id="IPR007899">
    <property type="entry name" value="CHAD_dom"/>
</dbReference>
<gene>
    <name evidence="3" type="ORF">SAMN04489810_1154</name>
</gene>
<proteinExistence type="predicted"/>
<accession>A0A1G7WPJ0</accession>
<dbReference type="Pfam" id="PF05235">
    <property type="entry name" value="CHAD"/>
    <property type="match status" value="1"/>
</dbReference>
<organism evidence="3 4">
    <name type="scientific">Microbacterium pygmaeum</name>
    <dbReference type="NCBI Taxonomy" id="370764"/>
    <lineage>
        <taxon>Bacteria</taxon>
        <taxon>Bacillati</taxon>
        <taxon>Actinomycetota</taxon>
        <taxon>Actinomycetes</taxon>
        <taxon>Micrococcales</taxon>
        <taxon>Microbacteriaceae</taxon>
        <taxon>Microbacterium</taxon>
    </lineage>
</organism>
<dbReference type="STRING" id="370764.SAMN04489810_1154"/>
<feature type="domain" description="CHAD" evidence="2">
    <location>
        <begin position="3"/>
        <end position="290"/>
    </location>
</feature>
<evidence type="ECO:0000256" key="1">
    <source>
        <dbReference type="SAM" id="Coils"/>
    </source>
</evidence>
<protein>
    <submittedName>
        <fullName evidence="3">CHAD domain-containing protein</fullName>
    </submittedName>
</protein>
<dbReference type="PANTHER" id="PTHR39339">
    <property type="entry name" value="SLR1444 PROTEIN"/>
    <property type="match status" value="1"/>
</dbReference>
<keyword evidence="4" id="KW-1185">Reference proteome</keyword>
<evidence type="ECO:0000259" key="2">
    <source>
        <dbReference type="PROSITE" id="PS51708"/>
    </source>
</evidence>
<dbReference type="Gene3D" id="1.40.20.10">
    <property type="entry name" value="CHAD domain"/>
    <property type="match status" value="1"/>
</dbReference>